<dbReference type="InterPro" id="IPR023485">
    <property type="entry name" value="Ptyr_pPase"/>
</dbReference>
<dbReference type="AlphaFoldDB" id="A0A8J8Q227"/>
<dbReference type="SUPFAM" id="SSF52788">
    <property type="entry name" value="Phosphotyrosine protein phosphatases I"/>
    <property type="match status" value="1"/>
</dbReference>
<evidence type="ECO:0000259" key="3">
    <source>
        <dbReference type="SMART" id="SM00226"/>
    </source>
</evidence>
<evidence type="ECO:0000313" key="4">
    <source>
        <dbReference type="EMBL" id="TYL38705.1"/>
    </source>
</evidence>
<feature type="compositionally biased region" description="Basic and acidic residues" evidence="2">
    <location>
        <begin position="102"/>
        <end position="140"/>
    </location>
</feature>
<name>A0A8J8Q227_9EURY</name>
<dbReference type="InterPro" id="IPR036196">
    <property type="entry name" value="Ptyr_pPase_sf"/>
</dbReference>
<dbReference type="GO" id="GO:0046685">
    <property type="term" value="P:response to arsenic-containing substance"/>
    <property type="evidence" value="ECO:0007669"/>
    <property type="project" value="UniProtKB-KW"/>
</dbReference>
<proteinExistence type="predicted"/>
<dbReference type="Proteomes" id="UP000766904">
    <property type="component" value="Unassembled WGS sequence"/>
</dbReference>
<dbReference type="RefSeq" id="WP_148857680.1">
    <property type="nucleotide sequence ID" value="NZ_PHNJ01000004.1"/>
</dbReference>
<reference evidence="4" key="1">
    <citation type="submission" date="2017-11" db="EMBL/GenBank/DDBJ databases">
        <authorList>
            <person name="Kajale S.C."/>
            <person name="Sharma A."/>
        </authorList>
    </citation>
    <scope>NUCLEOTIDE SEQUENCE</scope>
    <source>
        <strain evidence="4">LS1_42</strain>
    </source>
</reference>
<organism evidence="4 5">
    <name type="scientific">Natronococcus pandeyae</name>
    <dbReference type="NCBI Taxonomy" id="2055836"/>
    <lineage>
        <taxon>Archaea</taxon>
        <taxon>Methanobacteriati</taxon>
        <taxon>Methanobacteriota</taxon>
        <taxon>Stenosarchaea group</taxon>
        <taxon>Halobacteria</taxon>
        <taxon>Halobacteriales</taxon>
        <taxon>Natrialbaceae</taxon>
        <taxon>Natronococcus</taxon>
    </lineage>
</organism>
<dbReference type="Pfam" id="PF01451">
    <property type="entry name" value="LMWPc"/>
    <property type="match status" value="1"/>
</dbReference>
<comment type="caution">
    <text evidence="4">The sequence shown here is derived from an EMBL/GenBank/DDBJ whole genome shotgun (WGS) entry which is preliminary data.</text>
</comment>
<protein>
    <submittedName>
        <fullName evidence="4">Low molecular weight phosphatase family protein</fullName>
    </submittedName>
</protein>
<dbReference type="OrthoDB" id="295776at2157"/>
<gene>
    <name evidence="4" type="ORF">CV102_09305</name>
</gene>
<keyword evidence="5" id="KW-1185">Reference proteome</keyword>
<sequence length="140" mass="15561">MTNVAFVCVGNAGRSQMATAFAEREREKRGLDATVEIVTGCTDPHDSVHDNVVEALREEGTDVEDRTPRQITPDDVSGAEYVSTMGCSAAQFTPDDWAGTTERWELPHPRSDDADTVRAQRDEIESRVQDRFDRLESSSK</sequence>
<dbReference type="Gene3D" id="3.40.50.2300">
    <property type="match status" value="1"/>
</dbReference>
<evidence type="ECO:0000313" key="5">
    <source>
        <dbReference type="Proteomes" id="UP000766904"/>
    </source>
</evidence>
<evidence type="ECO:0000256" key="1">
    <source>
        <dbReference type="ARBA" id="ARBA00022849"/>
    </source>
</evidence>
<dbReference type="PANTHER" id="PTHR43428:SF1">
    <property type="entry name" value="ARSENATE REDUCTASE"/>
    <property type="match status" value="1"/>
</dbReference>
<accession>A0A8J8Q227</accession>
<dbReference type="EMBL" id="PHNJ01000004">
    <property type="protein sequence ID" value="TYL38705.1"/>
    <property type="molecule type" value="Genomic_DNA"/>
</dbReference>
<feature type="region of interest" description="Disordered" evidence="2">
    <location>
        <begin position="91"/>
        <end position="140"/>
    </location>
</feature>
<keyword evidence="1" id="KW-0059">Arsenical resistance</keyword>
<evidence type="ECO:0000256" key="2">
    <source>
        <dbReference type="SAM" id="MobiDB-lite"/>
    </source>
</evidence>
<dbReference type="PANTHER" id="PTHR43428">
    <property type="entry name" value="ARSENATE REDUCTASE"/>
    <property type="match status" value="1"/>
</dbReference>
<dbReference type="SMART" id="SM00226">
    <property type="entry name" value="LMWPc"/>
    <property type="match status" value="1"/>
</dbReference>
<feature type="domain" description="Phosphotyrosine protein phosphatase I" evidence="3">
    <location>
        <begin position="2"/>
        <end position="134"/>
    </location>
</feature>